<dbReference type="EMBL" id="JAWXYG010000004">
    <property type="protein sequence ID" value="KAK4274397.1"/>
    <property type="molecule type" value="Genomic_DNA"/>
</dbReference>
<evidence type="ECO:0000256" key="3">
    <source>
        <dbReference type="RuleBase" id="RU003682"/>
    </source>
</evidence>
<reference evidence="5" key="1">
    <citation type="submission" date="2023-10" db="EMBL/GenBank/DDBJ databases">
        <title>Chromosome-level genome of the transformable northern wattle, Acacia crassicarpa.</title>
        <authorList>
            <person name="Massaro I."/>
            <person name="Sinha N.R."/>
            <person name="Poethig S."/>
            <person name="Leichty A.R."/>
        </authorList>
    </citation>
    <scope>NUCLEOTIDE SEQUENCE</scope>
    <source>
        <strain evidence="5">Acra3RX</strain>
        <tissue evidence="5">Leaf</tissue>
    </source>
</reference>
<dbReference type="SUPFAM" id="SSF51197">
    <property type="entry name" value="Clavaminate synthase-like"/>
    <property type="match status" value="1"/>
</dbReference>
<evidence type="ECO:0000259" key="4">
    <source>
        <dbReference type="PROSITE" id="PS51471"/>
    </source>
</evidence>
<dbReference type="GO" id="GO:0016491">
    <property type="term" value="F:oxidoreductase activity"/>
    <property type="evidence" value="ECO:0007669"/>
    <property type="project" value="UniProtKB-KW"/>
</dbReference>
<dbReference type="InterPro" id="IPR027443">
    <property type="entry name" value="IPNS-like_sf"/>
</dbReference>
<organism evidence="5 6">
    <name type="scientific">Acacia crassicarpa</name>
    <name type="common">northern wattle</name>
    <dbReference type="NCBI Taxonomy" id="499986"/>
    <lineage>
        <taxon>Eukaryota</taxon>
        <taxon>Viridiplantae</taxon>
        <taxon>Streptophyta</taxon>
        <taxon>Embryophyta</taxon>
        <taxon>Tracheophyta</taxon>
        <taxon>Spermatophyta</taxon>
        <taxon>Magnoliopsida</taxon>
        <taxon>eudicotyledons</taxon>
        <taxon>Gunneridae</taxon>
        <taxon>Pentapetalae</taxon>
        <taxon>rosids</taxon>
        <taxon>fabids</taxon>
        <taxon>Fabales</taxon>
        <taxon>Fabaceae</taxon>
        <taxon>Caesalpinioideae</taxon>
        <taxon>mimosoid clade</taxon>
        <taxon>Acacieae</taxon>
        <taxon>Acacia</taxon>
    </lineage>
</organism>
<dbReference type="InterPro" id="IPR026992">
    <property type="entry name" value="DIOX_N"/>
</dbReference>
<evidence type="ECO:0000256" key="2">
    <source>
        <dbReference type="ARBA" id="ARBA00023004"/>
    </source>
</evidence>
<keyword evidence="2 3" id="KW-0408">Iron</keyword>
<name>A0AAE1JU14_9FABA</name>
<sequence>MAGALSGEAAKNMPIDFSSTRRLPESHRWSNVCSDVVDVSVSIPVVDLQDSNAMETIKLACEEWGVFQLKNHGIPLSLLKEVDEEIKRFFSLPAEQKAKALRPPGGKSGYGSPYISPFFPKVMWHEGFTMTGSCYDDATQVFPEHDLAHFRKTMEEIQKQLKMMAEEVTSVILELLGVHDEEEIWVKSNNYTLQMNKYPSCPNPDQAMGFAPHKDTSIVTFVHQTQVEAKTGSEIRTEDQTRGLQIFKEGIGWVPVHLDPDVFVVNVGDILEILSNGRFTSVLHRATVSETTHRYSYAYFHRPSLETLISPFTSPPHFRALTMREYDTLKAKNIHNALASISI</sequence>
<evidence type="ECO:0000256" key="1">
    <source>
        <dbReference type="ARBA" id="ARBA00022723"/>
    </source>
</evidence>
<comment type="similarity">
    <text evidence="3">Belongs to the iron/ascorbate-dependent oxidoreductase family.</text>
</comment>
<dbReference type="PROSITE" id="PS51471">
    <property type="entry name" value="FE2OG_OXY"/>
    <property type="match status" value="1"/>
</dbReference>
<keyword evidence="1 3" id="KW-0479">Metal-binding</keyword>
<protein>
    <recommendedName>
        <fullName evidence="4">Fe2OG dioxygenase domain-containing protein</fullName>
    </recommendedName>
</protein>
<dbReference type="InterPro" id="IPR005123">
    <property type="entry name" value="Oxoglu/Fe-dep_dioxygenase_dom"/>
</dbReference>
<dbReference type="InterPro" id="IPR050231">
    <property type="entry name" value="Iron_ascorbate_oxido_reductase"/>
</dbReference>
<comment type="caution">
    <text evidence="5">The sequence shown here is derived from an EMBL/GenBank/DDBJ whole genome shotgun (WGS) entry which is preliminary data.</text>
</comment>
<keyword evidence="3" id="KW-0560">Oxidoreductase</keyword>
<dbReference type="AlphaFoldDB" id="A0AAE1JU14"/>
<dbReference type="InterPro" id="IPR044861">
    <property type="entry name" value="IPNS-like_FE2OG_OXY"/>
</dbReference>
<gene>
    <name evidence="5" type="ORF">QN277_017623</name>
</gene>
<evidence type="ECO:0000313" key="6">
    <source>
        <dbReference type="Proteomes" id="UP001293593"/>
    </source>
</evidence>
<accession>A0AAE1JU14</accession>
<dbReference type="Gene3D" id="2.60.120.330">
    <property type="entry name" value="B-lactam Antibiotic, Isopenicillin N Synthase, Chain"/>
    <property type="match status" value="1"/>
</dbReference>
<keyword evidence="6" id="KW-1185">Reference proteome</keyword>
<dbReference type="Proteomes" id="UP001293593">
    <property type="component" value="Unassembled WGS sequence"/>
</dbReference>
<evidence type="ECO:0000313" key="5">
    <source>
        <dbReference type="EMBL" id="KAK4274397.1"/>
    </source>
</evidence>
<dbReference type="GO" id="GO:0046872">
    <property type="term" value="F:metal ion binding"/>
    <property type="evidence" value="ECO:0007669"/>
    <property type="project" value="UniProtKB-KW"/>
</dbReference>
<proteinExistence type="inferred from homology"/>
<dbReference type="Pfam" id="PF14226">
    <property type="entry name" value="DIOX_N"/>
    <property type="match status" value="1"/>
</dbReference>
<dbReference type="PANTHER" id="PTHR47990">
    <property type="entry name" value="2-OXOGLUTARATE (2OG) AND FE(II)-DEPENDENT OXYGENASE SUPERFAMILY PROTEIN-RELATED"/>
    <property type="match status" value="1"/>
</dbReference>
<feature type="domain" description="Fe2OG dioxygenase" evidence="4">
    <location>
        <begin position="188"/>
        <end position="303"/>
    </location>
</feature>
<dbReference type="Pfam" id="PF03171">
    <property type="entry name" value="2OG-FeII_Oxy"/>
    <property type="match status" value="1"/>
</dbReference>